<accession>A0A0D3MKX6</accession>
<sequence length="102" mass="11814">MSINSKVIESMRQFAESYAKSTNTFFCIDLEVTDSVIQGLAKNKELFGAPLCPCRYYDNKEDEISLAYWNCPCVPMRERKECHCMLFLTPDNEFSSEKQSFT</sequence>
<evidence type="ECO:0000256" key="9">
    <source>
        <dbReference type="ARBA" id="ARBA00023014"/>
    </source>
</evidence>
<keyword evidence="8 15" id="KW-0408">Iron</keyword>
<dbReference type="FunFam" id="3.90.460.10:FF:000001">
    <property type="entry name" value="Ferredoxin-thioredoxin reductase, catalytic chain"/>
    <property type="match status" value="1"/>
</dbReference>
<comment type="cofactor">
    <cofactor evidence="15 17">
        <name>[4Fe-4S] cluster</name>
        <dbReference type="ChEBI" id="CHEBI:49883"/>
    </cofactor>
    <text evidence="15 17">Binds 1 [4Fe-4S] cluster.</text>
</comment>
<proteinExistence type="inferred from homology"/>
<feature type="binding site" evidence="17">
    <location>
        <position position="52"/>
    </location>
    <ligand>
        <name>[4Fe-4S] cluster</name>
        <dbReference type="ChEBI" id="CHEBI:49883"/>
    </ligand>
</feature>
<evidence type="ECO:0000256" key="1">
    <source>
        <dbReference type="ARBA" id="ARBA00003945"/>
    </source>
</evidence>
<dbReference type="InterPro" id="IPR004209">
    <property type="entry name" value="FTR_bsu"/>
</dbReference>
<dbReference type="Pfam" id="PF02943">
    <property type="entry name" value="FeThRed_B"/>
    <property type="match status" value="1"/>
</dbReference>
<evidence type="ECO:0000256" key="7">
    <source>
        <dbReference type="ARBA" id="ARBA00023002"/>
    </source>
</evidence>
<name>A0A0D3MKX6_9STRA</name>
<evidence type="ECO:0000256" key="15">
    <source>
        <dbReference type="PIRNR" id="PIRNR000260"/>
    </source>
</evidence>
<dbReference type="AlphaFoldDB" id="A0A0D3MKX6"/>
<evidence type="ECO:0000313" key="20">
    <source>
        <dbReference type="EMBL" id="AIM52693.1"/>
    </source>
</evidence>
<geneLocation type="plastid" evidence="20"/>
<comment type="function">
    <text evidence="1 15">Catalytic subunit of the ferredoxin-thioredoxin reductase (FTR), which catalyzes the two-electron reduction of thioredoxins by the electrons provided by reduced ferredoxin.</text>
</comment>
<dbReference type="PANTHER" id="PTHR35113:SF1">
    <property type="entry name" value="FERREDOXIN-THIOREDOXIN REDUCTASE CATALYTIC CHAIN, CHLOROPLASTIC"/>
    <property type="match status" value="1"/>
</dbReference>
<feature type="active site" description="Nucleophile" evidence="16">
    <location>
        <position position="54"/>
    </location>
</feature>
<feature type="disulfide bond" description="Redox-active" evidence="19">
    <location>
        <begin position="54"/>
        <end position="84"/>
    </location>
</feature>
<keyword evidence="20" id="KW-0934">Plastid</keyword>
<dbReference type="Gene3D" id="3.90.460.10">
    <property type="entry name" value="Ferredoxin thioredoxin reductase catalytic beta subunit"/>
    <property type="match status" value="1"/>
</dbReference>
<gene>
    <name evidence="20" type="primary">ftrB</name>
</gene>
<feature type="binding site" evidence="17">
    <location>
        <position position="73"/>
    </location>
    <ligand>
        <name>[4Fe-4S] cluster</name>
        <dbReference type="ChEBI" id="CHEBI:49883"/>
    </ligand>
</feature>
<dbReference type="PIRSF" id="PIRSF000260">
    <property type="entry name" value="FTRc"/>
    <property type="match status" value="1"/>
</dbReference>
<organism evidence="20">
    <name type="scientific">Ochromonas sp. CCMP1393</name>
    <dbReference type="NCBI Taxonomy" id="420556"/>
    <lineage>
        <taxon>Eukaryota</taxon>
        <taxon>Sar</taxon>
        <taxon>Stramenopiles</taxon>
        <taxon>Ochrophyta</taxon>
        <taxon>Chrysophyceae</taxon>
        <taxon>Chromulinales</taxon>
        <taxon>Chromulinaceae</taxon>
        <taxon>Ochromonas</taxon>
    </lineage>
</organism>
<evidence type="ECO:0000256" key="18">
    <source>
        <dbReference type="PIRSR" id="PIRSR000260-3"/>
    </source>
</evidence>
<evidence type="ECO:0000256" key="11">
    <source>
        <dbReference type="ARBA" id="ARBA00023284"/>
    </source>
</evidence>
<dbReference type="GO" id="GO:0016730">
    <property type="term" value="F:oxidoreductase activity, acting on iron-sulfur proteins as donors"/>
    <property type="evidence" value="ECO:0007669"/>
    <property type="project" value="InterPro"/>
</dbReference>
<evidence type="ECO:0000256" key="8">
    <source>
        <dbReference type="ARBA" id="ARBA00023004"/>
    </source>
</evidence>
<evidence type="ECO:0000256" key="19">
    <source>
        <dbReference type="PIRSR" id="PIRSR000260-4"/>
    </source>
</evidence>
<evidence type="ECO:0000256" key="16">
    <source>
        <dbReference type="PIRSR" id="PIRSR000260-1"/>
    </source>
</evidence>
<dbReference type="GO" id="GO:0046872">
    <property type="term" value="F:metal ion binding"/>
    <property type="evidence" value="ECO:0007669"/>
    <property type="project" value="UniProtKB-KW"/>
</dbReference>
<keyword evidence="10 19" id="KW-1015">Disulfide bond</keyword>
<keyword evidence="6 15" id="KW-0479">Metal-binding</keyword>
<evidence type="ECO:0000256" key="5">
    <source>
        <dbReference type="ARBA" id="ARBA00022485"/>
    </source>
</evidence>
<evidence type="ECO:0000256" key="10">
    <source>
        <dbReference type="ARBA" id="ARBA00023157"/>
    </source>
</evidence>
<evidence type="ECO:0000256" key="13">
    <source>
        <dbReference type="ARBA" id="ARBA00030295"/>
    </source>
</evidence>
<comment type="catalytic activity">
    <reaction evidence="14 15">
        <text>[thioredoxin]-disulfide + 2 reduced [2Fe-2S]-[ferredoxin] + 2 H(+) = [thioredoxin]-dithiol + 2 oxidized [2Fe-2S]-[ferredoxin]</text>
        <dbReference type="Rhea" id="RHEA:42336"/>
        <dbReference type="Rhea" id="RHEA-COMP:10000"/>
        <dbReference type="Rhea" id="RHEA-COMP:10001"/>
        <dbReference type="Rhea" id="RHEA-COMP:10698"/>
        <dbReference type="Rhea" id="RHEA-COMP:10700"/>
        <dbReference type="ChEBI" id="CHEBI:15378"/>
        <dbReference type="ChEBI" id="CHEBI:29950"/>
        <dbReference type="ChEBI" id="CHEBI:33737"/>
        <dbReference type="ChEBI" id="CHEBI:33738"/>
        <dbReference type="ChEBI" id="CHEBI:50058"/>
        <dbReference type="EC" id="1.8.7.2"/>
    </reaction>
</comment>
<evidence type="ECO:0000256" key="6">
    <source>
        <dbReference type="ARBA" id="ARBA00022723"/>
    </source>
</evidence>
<dbReference type="EC" id="1.8.7.2" evidence="3 15"/>
<dbReference type="InterPro" id="IPR024707">
    <property type="entry name" value="FTR_bsu_Cyanobacter"/>
</dbReference>
<evidence type="ECO:0000256" key="3">
    <source>
        <dbReference type="ARBA" id="ARBA00012358"/>
    </source>
</evidence>
<dbReference type="InterPro" id="IPR036644">
    <property type="entry name" value="FTR_bsu_sf"/>
</dbReference>
<evidence type="ECO:0000256" key="2">
    <source>
        <dbReference type="ARBA" id="ARBA00007941"/>
    </source>
</evidence>
<feature type="site" description="Increases the nucleophilicity of the active site Cys" evidence="18">
    <location>
        <position position="83"/>
    </location>
</feature>
<comment type="similarity">
    <text evidence="2 15">Belongs to the ferredoxin thioredoxin reductase beta subunit family.</text>
</comment>
<evidence type="ECO:0000256" key="12">
    <source>
        <dbReference type="ARBA" id="ARBA00026011"/>
    </source>
</evidence>
<dbReference type="EMBL" id="KJ877675">
    <property type="protein sequence ID" value="AIM52693.1"/>
    <property type="molecule type" value="Genomic_DNA"/>
</dbReference>
<keyword evidence="5 15" id="KW-0004">4Fe-4S</keyword>
<evidence type="ECO:0000256" key="4">
    <source>
        <dbReference type="ARBA" id="ARBA00021195"/>
    </source>
</evidence>
<protein>
    <recommendedName>
        <fullName evidence="4 15">Ferredoxin-thioredoxin reductase, catalytic chain</fullName>
        <shortName evidence="15">FTR-C</shortName>
        <ecNumber evidence="3 15">1.8.7.2</ecNumber>
    </recommendedName>
    <alternativeName>
        <fullName evidence="13 15">Ferredoxin-thioredoxin reductase subunit B</fullName>
    </alternativeName>
</protein>
<feature type="binding site" evidence="17">
    <location>
        <position position="71"/>
    </location>
    <ligand>
        <name>[4Fe-4S] cluster</name>
        <dbReference type="ChEBI" id="CHEBI:49883"/>
    </ligand>
</feature>
<comment type="subunit">
    <text evidence="12 15">Heterodimer of subunit A (variable subunit) and subunit B (catalytic subunit). Heterodimeric FTR forms a complex with ferredoxin and thioredoxin.</text>
</comment>
<reference evidence="20" key="1">
    <citation type="journal article" date="2015" name="Sci. Rep.">
        <title>Updating algal evolutionary relationships through plastid genome sequencing: did alveolate plastids emerge through endosymbiosis of an ochrophyte?</title>
        <authorList>
            <person name="Sevcikova T."/>
            <person name="Horak A."/>
            <person name="Klimes V."/>
            <person name="Zbrankova V."/>
            <person name="Demir-Hilton E."/>
            <person name="Sudek S."/>
            <person name="Jenkins J."/>
            <person name="Schmutz J."/>
            <person name="Pribyl P."/>
            <person name="Fousek J."/>
            <person name="Vlcek C."/>
            <person name="Lang B.F."/>
            <person name="Obornik M."/>
            <person name="Worden A.Z."/>
            <person name="Elias M."/>
        </authorList>
    </citation>
    <scope>NUCLEOTIDE SEQUENCE</scope>
</reference>
<keyword evidence="9 15" id="KW-0411">Iron-sulfur</keyword>
<dbReference type="GO" id="GO:0051539">
    <property type="term" value="F:4 iron, 4 sulfur cluster binding"/>
    <property type="evidence" value="ECO:0007669"/>
    <property type="project" value="UniProtKB-KW"/>
</dbReference>
<keyword evidence="7 15" id="KW-0560">Oxidoreductase</keyword>
<feature type="binding site" evidence="17">
    <location>
        <position position="82"/>
    </location>
    <ligand>
        <name>[4Fe-4S] cluster</name>
        <dbReference type="ChEBI" id="CHEBI:49883"/>
    </ligand>
</feature>
<evidence type="ECO:0000256" key="17">
    <source>
        <dbReference type="PIRSR" id="PIRSR000260-2"/>
    </source>
</evidence>
<dbReference type="SUPFAM" id="SSF57662">
    <property type="entry name" value="Ferredoxin thioredoxin reductase (FTR), catalytic beta chain"/>
    <property type="match status" value="1"/>
</dbReference>
<evidence type="ECO:0000256" key="14">
    <source>
        <dbReference type="ARBA" id="ARBA00048150"/>
    </source>
</evidence>
<keyword evidence="11" id="KW-0676">Redox-active center</keyword>
<dbReference type="PANTHER" id="PTHR35113">
    <property type="entry name" value="FERREDOXIN-THIOREDOXIN REDUCTASE CATALYTIC CHAIN, CHLOROPLASTIC"/>
    <property type="match status" value="1"/>
</dbReference>